<name>A0ABP7S135_9BURK</name>
<keyword evidence="2" id="KW-1185">Reference proteome</keyword>
<reference evidence="2" key="1">
    <citation type="journal article" date="2019" name="Int. J. Syst. Evol. Microbiol.">
        <title>The Global Catalogue of Microorganisms (GCM) 10K type strain sequencing project: providing services to taxonomists for standard genome sequencing and annotation.</title>
        <authorList>
            <consortium name="The Broad Institute Genomics Platform"/>
            <consortium name="The Broad Institute Genome Sequencing Center for Infectious Disease"/>
            <person name="Wu L."/>
            <person name="Ma J."/>
        </authorList>
    </citation>
    <scope>NUCLEOTIDE SEQUENCE [LARGE SCALE GENOMIC DNA]</scope>
    <source>
        <strain evidence="2">JCM 17561</strain>
    </source>
</reference>
<organism evidence="1 2">
    <name type="scientific">Comamonas faecalis</name>
    <dbReference type="NCBI Taxonomy" id="1387849"/>
    <lineage>
        <taxon>Bacteria</taxon>
        <taxon>Pseudomonadati</taxon>
        <taxon>Pseudomonadota</taxon>
        <taxon>Betaproteobacteria</taxon>
        <taxon>Burkholderiales</taxon>
        <taxon>Comamonadaceae</taxon>
        <taxon>Comamonas</taxon>
    </lineage>
</organism>
<evidence type="ECO:0000313" key="1">
    <source>
        <dbReference type="EMBL" id="GAA4004982.1"/>
    </source>
</evidence>
<dbReference type="Proteomes" id="UP001501627">
    <property type="component" value="Unassembled WGS sequence"/>
</dbReference>
<dbReference type="EMBL" id="BAABBP010000042">
    <property type="protein sequence ID" value="GAA4004982.1"/>
    <property type="molecule type" value="Genomic_DNA"/>
</dbReference>
<proteinExistence type="predicted"/>
<dbReference type="RefSeq" id="WP_344869944.1">
    <property type="nucleotide sequence ID" value="NZ_BAABBP010000042.1"/>
</dbReference>
<dbReference type="SUPFAM" id="SSF109709">
    <property type="entry name" value="KorB DNA-binding domain-like"/>
    <property type="match status" value="1"/>
</dbReference>
<protein>
    <recommendedName>
        <fullName evidence="3">Site-specific recombinase resolvase</fullName>
    </recommendedName>
</protein>
<sequence length="120" mass="14026">MDDTLETFVPLQFKRKKGKLLVDGRESAHDVRIIEAVARATYWHSLLDSGVFKNVVEIARLEDLMPTTVGRLLRLARLAPDIVEQLMLGCQPRRLTLLWLMRNDIPALWCEQRQLLERFR</sequence>
<gene>
    <name evidence="1" type="ORF">GCM10022279_31370</name>
</gene>
<accession>A0ABP7S135</accession>
<comment type="caution">
    <text evidence="1">The sequence shown here is derived from an EMBL/GenBank/DDBJ whole genome shotgun (WGS) entry which is preliminary data.</text>
</comment>
<evidence type="ECO:0008006" key="3">
    <source>
        <dbReference type="Google" id="ProtNLM"/>
    </source>
</evidence>
<evidence type="ECO:0000313" key="2">
    <source>
        <dbReference type="Proteomes" id="UP001501627"/>
    </source>
</evidence>